<dbReference type="STRING" id="1527607.SAMN05428957_102312"/>
<dbReference type="GO" id="GO:0051213">
    <property type="term" value="F:dioxygenase activity"/>
    <property type="evidence" value="ECO:0007669"/>
    <property type="project" value="UniProtKB-KW"/>
</dbReference>
<dbReference type="EMBL" id="FNHP01000002">
    <property type="protein sequence ID" value="SDM10247.1"/>
    <property type="molecule type" value="Genomic_DNA"/>
</dbReference>
<dbReference type="PROSITE" id="PS51819">
    <property type="entry name" value="VOC"/>
    <property type="match status" value="1"/>
</dbReference>
<name>A0A1G9QIB0_9BURK</name>
<accession>A0A1G9QIB0</accession>
<dbReference type="PANTHER" id="PTHR35006">
    <property type="entry name" value="GLYOXALASE FAMILY PROTEIN (AFU_ORTHOLOGUE AFUA_5G14830)"/>
    <property type="match status" value="1"/>
</dbReference>
<dbReference type="PANTHER" id="PTHR35006:SF1">
    <property type="entry name" value="BLL2941 PROTEIN"/>
    <property type="match status" value="1"/>
</dbReference>
<dbReference type="RefSeq" id="WP_091567054.1">
    <property type="nucleotide sequence ID" value="NZ_FNHP01000002.1"/>
</dbReference>
<dbReference type="Gene3D" id="3.10.180.10">
    <property type="entry name" value="2,3-Dihydroxybiphenyl 1,2-Dioxygenase, domain 1"/>
    <property type="match status" value="1"/>
</dbReference>
<dbReference type="Pfam" id="PF18029">
    <property type="entry name" value="Glyoxalase_6"/>
    <property type="match status" value="1"/>
</dbReference>
<keyword evidence="2" id="KW-0560">Oxidoreductase</keyword>
<evidence type="ECO:0000313" key="2">
    <source>
        <dbReference type="EMBL" id="SDM10247.1"/>
    </source>
</evidence>
<dbReference type="Proteomes" id="UP000198552">
    <property type="component" value="Unassembled WGS sequence"/>
</dbReference>
<dbReference type="CDD" id="cd07262">
    <property type="entry name" value="VOC_like"/>
    <property type="match status" value="1"/>
</dbReference>
<sequence>MFTHLLLGARDPDTSRQFYDVVLGALGVAPAFTDPQGRHFWRHGSNTLGVGRPLDGQPASAANGSTLGLAAQSPEQVDAAHAAGLAAGGATCEDPPGWRDRGGANGRYYAAYLRDPDGHKLCLIHRPAKAS</sequence>
<gene>
    <name evidence="2" type="ORF">SAMN05428957_102312</name>
</gene>
<dbReference type="OrthoDB" id="9800438at2"/>
<dbReference type="InterPro" id="IPR029068">
    <property type="entry name" value="Glyas_Bleomycin-R_OHBP_Dase"/>
</dbReference>
<evidence type="ECO:0000313" key="3">
    <source>
        <dbReference type="Proteomes" id="UP000198552"/>
    </source>
</evidence>
<dbReference type="InterPro" id="IPR037523">
    <property type="entry name" value="VOC_core"/>
</dbReference>
<keyword evidence="2" id="KW-0223">Dioxygenase</keyword>
<protein>
    <submittedName>
        <fullName evidence="2">Catechol 2,3-dioxygenase</fullName>
    </submittedName>
</protein>
<dbReference type="InterPro" id="IPR041581">
    <property type="entry name" value="Glyoxalase_6"/>
</dbReference>
<keyword evidence="3" id="KW-1185">Reference proteome</keyword>
<evidence type="ECO:0000259" key="1">
    <source>
        <dbReference type="PROSITE" id="PS51819"/>
    </source>
</evidence>
<dbReference type="AlphaFoldDB" id="A0A1G9QIB0"/>
<reference evidence="3" key="1">
    <citation type="submission" date="2016-10" db="EMBL/GenBank/DDBJ databases">
        <authorList>
            <person name="Varghese N."/>
            <person name="Submissions S."/>
        </authorList>
    </citation>
    <scope>NUCLEOTIDE SEQUENCE [LARGE SCALE GENOMIC DNA]</scope>
    <source>
        <strain evidence="3">EPL6</strain>
    </source>
</reference>
<dbReference type="SUPFAM" id="SSF54593">
    <property type="entry name" value="Glyoxalase/Bleomycin resistance protein/Dihydroxybiphenyl dioxygenase"/>
    <property type="match status" value="1"/>
</dbReference>
<proteinExistence type="predicted"/>
<organism evidence="2 3">
    <name type="scientific">Oryzisolibacter propanilivorax</name>
    <dbReference type="NCBI Taxonomy" id="1527607"/>
    <lineage>
        <taxon>Bacteria</taxon>
        <taxon>Pseudomonadati</taxon>
        <taxon>Pseudomonadota</taxon>
        <taxon>Betaproteobacteria</taxon>
        <taxon>Burkholderiales</taxon>
        <taxon>Comamonadaceae</taxon>
        <taxon>Oryzisolibacter</taxon>
    </lineage>
</organism>
<feature type="domain" description="VOC" evidence="1">
    <location>
        <begin position="1"/>
        <end position="126"/>
    </location>
</feature>